<evidence type="ECO:0000259" key="2">
    <source>
        <dbReference type="Pfam" id="PF01926"/>
    </source>
</evidence>
<dbReference type="GO" id="GO:0005525">
    <property type="term" value="F:GTP binding"/>
    <property type="evidence" value="ECO:0007669"/>
    <property type="project" value="InterPro"/>
</dbReference>
<dbReference type="SUPFAM" id="SSF52540">
    <property type="entry name" value="P-loop containing nucleoside triphosphate hydrolases"/>
    <property type="match status" value="1"/>
</dbReference>
<keyword evidence="1" id="KW-0175">Coiled coil</keyword>
<accession>A0A3N4LVX6</accession>
<keyword evidence="4" id="KW-1185">Reference proteome</keyword>
<dbReference type="InterPro" id="IPR006073">
    <property type="entry name" value="GTP-bd"/>
</dbReference>
<dbReference type="OrthoDB" id="8954335at2759"/>
<dbReference type="InterPro" id="IPR027417">
    <property type="entry name" value="P-loop_NTPase"/>
</dbReference>
<reference evidence="3 4" key="1">
    <citation type="journal article" date="2018" name="Nat. Ecol. Evol.">
        <title>Pezizomycetes genomes reveal the molecular basis of ectomycorrhizal truffle lifestyle.</title>
        <authorList>
            <person name="Murat C."/>
            <person name="Payen T."/>
            <person name="Noel B."/>
            <person name="Kuo A."/>
            <person name="Morin E."/>
            <person name="Chen J."/>
            <person name="Kohler A."/>
            <person name="Krizsan K."/>
            <person name="Balestrini R."/>
            <person name="Da Silva C."/>
            <person name="Montanini B."/>
            <person name="Hainaut M."/>
            <person name="Levati E."/>
            <person name="Barry K.W."/>
            <person name="Belfiori B."/>
            <person name="Cichocki N."/>
            <person name="Clum A."/>
            <person name="Dockter R.B."/>
            <person name="Fauchery L."/>
            <person name="Guy J."/>
            <person name="Iotti M."/>
            <person name="Le Tacon F."/>
            <person name="Lindquist E.A."/>
            <person name="Lipzen A."/>
            <person name="Malagnac F."/>
            <person name="Mello A."/>
            <person name="Molinier V."/>
            <person name="Miyauchi S."/>
            <person name="Poulain J."/>
            <person name="Riccioni C."/>
            <person name="Rubini A."/>
            <person name="Sitrit Y."/>
            <person name="Splivallo R."/>
            <person name="Traeger S."/>
            <person name="Wang M."/>
            <person name="Zifcakova L."/>
            <person name="Wipf D."/>
            <person name="Zambonelli A."/>
            <person name="Paolocci F."/>
            <person name="Nowrousian M."/>
            <person name="Ottonello S."/>
            <person name="Baldrian P."/>
            <person name="Spatafora J.W."/>
            <person name="Henrissat B."/>
            <person name="Nagy L.G."/>
            <person name="Aury J.M."/>
            <person name="Wincker P."/>
            <person name="Grigoriev I.V."/>
            <person name="Bonfante P."/>
            <person name="Martin F.M."/>
        </authorList>
    </citation>
    <scope>NUCLEOTIDE SEQUENCE [LARGE SCALE GENOMIC DNA]</scope>
    <source>
        <strain evidence="3 4">ATCC MYA-4762</strain>
    </source>
</reference>
<feature type="domain" description="G" evidence="2">
    <location>
        <begin position="18"/>
        <end position="80"/>
    </location>
</feature>
<protein>
    <submittedName>
        <fullName evidence="3">P-loop containing nucleoside triphosphate hydrolase protein</fullName>
    </submittedName>
</protein>
<dbReference type="AlphaFoldDB" id="A0A3N4LVX6"/>
<keyword evidence="3" id="KW-0378">Hydrolase</keyword>
<gene>
    <name evidence="3" type="ORF">L211DRAFT_820035</name>
</gene>
<organism evidence="3 4">
    <name type="scientific">Terfezia boudieri ATCC MYA-4762</name>
    <dbReference type="NCBI Taxonomy" id="1051890"/>
    <lineage>
        <taxon>Eukaryota</taxon>
        <taxon>Fungi</taxon>
        <taxon>Dikarya</taxon>
        <taxon>Ascomycota</taxon>
        <taxon>Pezizomycotina</taxon>
        <taxon>Pezizomycetes</taxon>
        <taxon>Pezizales</taxon>
        <taxon>Pezizaceae</taxon>
        <taxon>Terfezia</taxon>
    </lineage>
</organism>
<dbReference type="Pfam" id="PF01926">
    <property type="entry name" value="MMR_HSR1"/>
    <property type="match status" value="1"/>
</dbReference>
<sequence>MDQFPKWKTKGTNPPIFIGVMGMTGVGKSTFINLLTNDANIRVGKGLRSCTKEIQPAHFHHITPDGKRYDVYLVDTPGFDDTEMSDTDVLLTFVDWLGLQYKNDLKLSGLIYLHRITDNRMTGTATRNLSMMRQLCGDENMKNVLLVTTRWEMMEYERCVEVETEYLLGPGGFWHGMVSQGAGHARYNGTLDAGRQIIDRIVVQSPVFLRIQQELSEGKDVKDTAAGQALISELEKQALKRERELAQIKEDMLKASENVERNAELLEEQRRVAEDLMKKMQQDQDSMQKMLEADRATMQQRITELQSSLDSAGGGWCVIL</sequence>
<dbReference type="Proteomes" id="UP000267821">
    <property type="component" value="Unassembled WGS sequence"/>
</dbReference>
<dbReference type="Gene3D" id="3.40.50.300">
    <property type="entry name" value="P-loop containing nucleotide triphosphate hydrolases"/>
    <property type="match status" value="1"/>
</dbReference>
<dbReference type="GO" id="GO:0016787">
    <property type="term" value="F:hydrolase activity"/>
    <property type="evidence" value="ECO:0007669"/>
    <property type="project" value="UniProtKB-KW"/>
</dbReference>
<dbReference type="CDD" id="cd00882">
    <property type="entry name" value="Ras_like_GTPase"/>
    <property type="match status" value="1"/>
</dbReference>
<proteinExistence type="predicted"/>
<dbReference type="InParanoid" id="A0A3N4LVX6"/>
<dbReference type="EMBL" id="ML121532">
    <property type="protein sequence ID" value="RPB27063.1"/>
    <property type="molecule type" value="Genomic_DNA"/>
</dbReference>
<evidence type="ECO:0000313" key="4">
    <source>
        <dbReference type="Proteomes" id="UP000267821"/>
    </source>
</evidence>
<name>A0A3N4LVX6_9PEZI</name>
<evidence type="ECO:0000313" key="3">
    <source>
        <dbReference type="EMBL" id="RPB27063.1"/>
    </source>
</evidence>
<dbReference type="CDD" id="cd22265">
    <property type="entry name" value="UDM1_RNF168"/>
    <property type="match status" value="1"/>
</dbReference>
<feature type="coiled-coil region" evidence="1">
    <location>
        <begin position="231"/>
        <end position="293"/>
    </location>
</feature>
<evidence type="ECO:0000256" key="1">
    <source>
        <dbReference type="SAM" id="Coils"/>
    </source>
</evidence>